<dbReference type="InterPro" id="IPR012334">
    <property type="entry name" value="Pectin_lyas_fold"/>
</dbReference>
<dbReference type="SMART" id="SM00710">
    <property type="entry name" value="PbH1"/>
    <property type="match status" value="6"/>
</dbReference>
<comment type="caution">
    <text evidence="2">The sequence shown here is derived from an EMBL/GenBank/DDBJ whole genome shotgun (WGS) entry which is preliminary data.</text>
</comment>
<protein>
    <recommendedName>
        <fullName evidence="1">Rhamnogalacturonase A/B/Epimerase-like pectate lyase domain-containing protein</fullName>
    </recommendedName>
</protein>
<dbReference type="InterPro" id="IPR011050">
    <property type="entry name" value="Pectin_lyase_fold/virulence"/>
</dbReference>
<dbReference type="Proteomes" id="UP000608420">
    <property type="component" value="Unassembled WGS sequence"/>
</dbReference>
<evidence type="ECO:0000259" key="1">
    <source>
        <dbReference type="Pfam" id="PF12708"/>
    </source>
</evidence>
<dbReference type="Pfam" id="PF12708">
    <property type="entry name" value="Pect-lyase_RHGA_epim"/>
    <property type="match status" value="1"/>
</dbReference>
<gene>
    <name evidence="2" type="ORF">GCM10010913_28450</name>
</gene>
<dbReference type="RefSeq" id="WP_162944369.1">
    <property type="nucleotide sequence ID" value="NZ_BMIW01000020.1"/>
</dbReference>
<organism evidence="2 3">
    <name type="scientific">Paenibacillus aceti</name>
    <dbReference type="NCBI Taxonomy" id="1820010"/>
    <lineage>
        <taxon>Bacteria</taxon>
        <taxon>Bacillati</taxon>
        <taxon>Bacillota</taxon>
        <taxon>Bacilli</taxon>
        <taxon>Bacillales</taxon>
        <taxon>Paenibacillaceae</taxon>
        <taxon>Paenibacillus</taxon>
    </lineage>
</organism>
<dbReference type="EMBL" id="BMIW01000020">
    <property type="protein sequence ID" value="GGG04892.1"/>
    <property type="molecule type" value="Genomic_DNA"/>
</dbReference>
<dbReference type="InterPro" id="IPR006626">
    <property type="entry name" value="PbH1"/>
</dbReference>
<accession>A0ABQ1VXX1</accession>
<dbReference type="Gene3D" id="2.160.20.10">
    <property type="entry name" value="Single-stranded right-handed beta-helix, Pectin lyase-like"/>
    <property type="match status" value="1"/>
</dbReference>
<evidence type="ECO:0000313" key="2">
    <source>
        <dbReference type="EMBL" id="GGG04892.1"/>
    </source>
</evidence>
<feature type="domain" description="Rhamnogalacturonase A/B/Epimerase-like pectate lyase" evidence="1">
    <location>
        <begin position="2"/>
        <end position="196"/>
    </location>
</feature>
<evidence type="ECO:0000313" key="3">
    <source>
        <dbReference type="Proteomes" id="UP000608420"/>
    </source>
</evidence>
<proteinExistence type="predicted"/>
<name>A0ABQ1VXX1_9BACL</name>
<dbReference type="InterPro" id="IPR024535">
    <property type="entry name" value="RHGA/B-epi-like_pectate_lyase"/>
</dbReference>
<keyword evidence="3" id="KW-1185">Reference proteome</keyword>
<dbReference type="SUPFAM" id="SSF51126">
    <property type="entry name" value="Pectin lyase-like"/>
    <property type="match status" value="1"/>
</dbReference>
<reference evidence="3" key="1">
    <citation type="journal article" date="2019" name="Int. J. Syst. Evol. Microbiol.">
        <title>The Global Catalogue of Microorganisms (GCM) 10K type strain sequencing project: providing services to taxonomists for standard genome sequencing and annotation.</title>
        <authorList>
            <consortium name="The Broad Institute Genomics Platform"/>
            <consortium name="The Broad Institute Genome Sequencing Center for Infectious Disease"/>
            <person name="Wu L."/>
            <person name="Ma J."/>
        </authorList>
    </citation>
    <scope>NUCLEOTIDE SEQUENCE [LARGE SCALE GENOMIC DNA]</scope>
    <source>
        <strain evidence="3">CGMCC 1.15420</strain>
    </source>
</reference>
<sequence length="420" mass="45117">MIDVKKAGARGDGRTDDTAAIERALQQAEQLKETVYFPTGVYIVNPARTLSIGENTSILGTGKSSVIKAASNGFGWEMIRILGSNLSINNISLDGNNRVNRVLVIGNGCSNITIANSWVANATHSTDSNSPYYTGVVSGIVIYGDTSDILISKTEVSNVTAINMSDGTLIARGIFVTITWGSQERIGKNIKISGCYIHHISPADDGDGIYYEDPAIDDNQGEDTGSIISNNRFAYCCKRAIKIYAHGIKIQGNQIDNPFLNNNYYQATKKGTLAPDMFSAISIFGNNTVITNNIISGIGSFYAAIEVGISEVIENLVIQGNNISMGDRSNIAGTTAIRLGDVRGFQLLHNNISNGERGVWTWLDADEGLIQNNSIVVRKGTGIDLTTYLSGHVVKNITCIGNNITAGKEKILIPINISIQ</sequence>